<comment type="catalytic activity">
    <reaction evidence="6">
        <text>(S)-dihydroorotate + H2O = N-carbamoyl-L-aspartate + H(+)</text>
        <dbReference type="Rhea" id="RHEA:24296"/>
        <dbReference type="ChEBI" id="CHEBI:15377"/>
        <dbReference type="ChEBI" id="CHEBI:15378"/>
        <dbReference type="ChEBI" id="CHEBI:30864"/>
        <dbReference type="ChEBI" id="CHEBI:32814"/>
        <dbReference type="EC" id="3.5.2.3"/>
    </reaction>
</comment>
<keyword evidence="3 6" id="KW-0479">Metal-binding</keyword>
<evidence type="ECO:0000256" key="1">
    <source>
        <dbReference type="ARBA" id="ARBA00002368"/>
    </source>
</evidence>
<dbReference type="PROSITE" id="PS00483">
    <property type="entry name" value="DIHYDROOROTASE_2"/>
    <property type="match status" value="1"/>
</dbReference>
<feature type="binding site" evidence="6">
    <location>
        <position position="288"/>
    </location>
    <ligand>
        <name>substrate</name>
    </ligand>
</feature>
<sequence>MQRKQGNIDMKILIKNGRIIDPASKTDKVADLLLENGLVAGINSNIPSDKADEVIDAEGKVVCPGFIDLHVHLREPGFEGKETIESGCKAAAAGGFTTICPMPNTNPAADNLPVIDFVKNTAAKVSPIRVLPIAAITKGRKGQELSPMGELAEAGVAGFSDDGDYVSNSSMLLHALLYSRTFDLPVMEHCEDACLAEGGVMNEGLLACRLGLKGIPDAAEEIALSRDIALAKESGGRLHLCHISTAGSVELVRRAKATGIQVSAEITPHHLTLTESEVSGYNTSAKVNPPLRTQSDIEALITGLKDGTIDAIATDHAPHTANDKLCEFGLAANGISGLETAFASLMGLVHSGSISLNLLIEKLTLGPQQVLGEKHKDIGNLKPGSSADVVIFDPDEEWTVDTARFFSKGKNTPLEGRRLKGRVKTTIACGRIAYRE</sequence>
<dbReference type="eggNOG" id="COG0044">
    <property type="taxonomic scope" value="Bacteria"/>
</dbReference>
<feature type="binding site" evidence="6">
    <location>
        <position position="319"/>
    </location>
    <ligand>
        <name>substrate</name>
    </ligand>
</feature>
<comment type="similarity">
    <text evidence="2 6">Belongs to the metallo-dependent hydrolases superfamily. DHOase family. Class I DHOase subfamily.</text>
</comment>
<keyword evidence="6" id="KW-0862">Zinc</keyword>
<dbReference type="Pfam" id="PF12890">
    <property type="entry name" value="DHOase"/>
    <property type="match status" value="1"/>
</dbReference>
<feature type="binding site" evidence="6">
    <location>
        <position position="70"/>
    </location>
    <ligand>
        <name>Zn(2+)</name>
        <dbReference type="ChEBI" id="CHEBI:29105"/>
        <label>1</label>
    </ligand>
</feature>
<dbReference type="HOGENOM" id="CLU_015572_1_0_0"/>
<feature type="binding site" evidence="6">
    <location>
        <position position="162"/>
    </location>
    <ligand>
        <name>Zn(2+)</name>
        <dbReference type="ChEBI" id="CHEBI:29105"/>
        <label>2</label>
    </ligand>
</feature>
<dbReference type="GO" id="GO:0004151">
    <property type="term" value="F:dihydroorotase activity"/>
    <property type="evidence" value="ECO:0007669"/>
    <property type="project" value="UniProtKB-UniRule"/>
</dbReference>
<dbReference type="InterPro" id="IPR002195">
    <property type="entry name" value="Dihydroorotase_CS"/>
</dbReference>
<dbReference type="GO" id="GO:0008270">
    <property type="term" value="F:zinc ion binding"/>
    <property type="evidence" value="ECO:0007669"/>
    <property type="project" value="UniProtKB-UniRule"/>
</dbReference>
<evidence type="ECO:0000256" key="6">
    <source>
        <dbReference type="HAMAP-Rule" id="MF_00220"/>
    </source>
</evidence>
<comment type="caution">
    <text evidence="6">Lacks conserved residue(s) required for the propagation of feature annotation.</text>
</comment>
<keyword evidence="4 6" id="KW-0378">Hydrolase</keyword>
<dbReference type="Gene3D" id="3.20.20.140">
    <property type="entry name" value="Metal-dependent hydrolases"/>
    <property type="match status" value="1"/>
</dbReference>
<dbReference type="NCBIfam" id="TIGR00857">
    <property type="entry name" value="pyrC_multi"/>
    <property type="match status" value="1"/>
</dbReference>
<dbReference type="Proteomes" id="UP000002506">
    <property type="component" value="Chromosome"/>
</dbReference>
<evidence type="ECO:0000259" key="7">
    <source>
        <dbReference type="Pfam" id="PF12890"/>
    </source>
</evidence>
<dbReference type="GO" id="GO:0004038">
    <property type="term" value="F:allantoinase activity"/>
    <property type="evidence" value="ECO:0007669"/>
    <property type="project" value="TreeGrafter"/>
</dbReference>
<dbReference type="GO" id="GO:0006145">
    <property type="term" value="P:purine nucleobase catabolic process"/>
    <property type="evidence" value="ECO:0007669"/>
    <property type="project" value="TreeGrafter"/>
</dbReference>
<proteinExistence type="inferred from homology"/>
<feature type="binding site" evidence="6">
    <location>
        <position position="315"/>
    </location>
    <ligand>
        <name>Zn(2+)</name>
        <dbReference type="ChEBI" id="CHEBI:29105"/>
        <label>1</label>
    </ligand>
</feature>
<feature type="domain" description="Dihydroorotase catalytic" evidence="7">
    <location>
        <begin position="59"/>
        <end position="246"/>
    </location>
</feature>
<dbReference type="HAMAP" id="MF_00220_B">
    <property type="entry name" value="PyrC_classI_B"/>
    <property type="match status" value="1"/>
</dbReference>
<dbReference type="InterPro" id="IPR004722">
    <property type="entry name" value="DHOase"/>
</dbReference>
<evidence type="ECO:0000313" key="8">
    <source>
        <dbReference type="EMBL" id="ACZ62100.1"/>
    </source>
</evidence>
<dbReference type="KEGG" id="dev:DhcVS_983"/>
<reference evidence="8 9" key="1">
    <citation type="journal article" date="2009" name="PLoS Genet.">
        <title>Localized plasticity in the streamlined genomes of vinyl chloride respiring Dehalococcoides.</title>
        <authorList>
            <person name="McMurdie P.J."/>
            <person name="Behrens S.F."/>
            <person name="Muller J.A."/>
            <person name="Goke J."/>
            <person name="Ritalahti K.M."/>
            <person name="Wagner R."/>
            <person name="Goltsman E."/>
            <person name="Lapidus A."/>
            <person name="Holmes S."/>
            <person name="Loffler F.E."/>
            <person name="Spormann A.M."/>
        </authorList>
    </citation>
    <scope>NUCLEOTIDE SEQUENCE [LARGE SCALE GENOMIC DNA]</scope>
    <source>
        <strain evidence="8 9">VS</strain>
    </source>
</reference>
<comment type="cofactor">
    <cofactor evidence="6">
        <name>Zn(2+)</name>
        <dbReference type="ChEBI" id="CHEBI:29105"/>
    </cofactor>
    <text evidence="6">Binds 2 Zn(2+) ions per subunit.</text>
</comment>
<dbReference type="InterPro" id="IPR011059">
    <property type="entry name" value="Metal-dep_hydrolase_composite"/>
</dbReference>
<gene>
    <name evidence="6 8" type="primary">pyrC</name>
    <name evidence="8" type="ordered locus">DhcVS_983</name>
</gene>
<accession>D2BIF0</accession>
<feature type="binding site" evidence="6">
    <location>
        <position position="104"/>
    </location>
    <ligand>
        <name>substrate</name>
    </ligand>
</feature>
<dbReference type="UniPathway" id="UPA00070">
    <property type="reaction ID" value="UER00117"/>
</dbReference>
<dbReference type="AlphaFoldDB" id="D2BIF0"/>
<feature type="binding site" evidence="6">
    <location>
        <position position="72"/>
    </location>
    <ligand>
        <name>Zn(2+)</name>
        <dbReference type="ChEBI" id="CHEBI:29105"/>
        <label>1</label>
    </ligand>
</feature>
<dbReference type="InterPro" id="IPR032466">
    <property type="entry name" value="Metal_Hydrolase"/>
</dbReference>
<dbReference type="GO" id="GO:0044205">
    <property type="term" value="P:'de novo' UMP biosynthetic process"/>
    <property type="evidence" value="ECO:0007669"/>
    <property type="project" value="UniProtKB-UniRule"/>
</dbReference>
<organism evidence="8 9">
    <name type="scientific">Dehalococcoides mccartyi (strain VS)</name>
    <dbReference type="NCBI Taxonomy" id="311424"/>
    <lineage>
        <taxon>Bacteria</taxon>
        <taxon>Bacillati</taxon>
        <taxon>Chloroflexota</taxon>
        <taxon>Dehalococcoidia</taxon>
        <taxon>Dehalococcoidales</taxon>
        <taxon>Dehalococcoidaceae</taxon>
        <taxon>Dehalococcoides</taxon>
    </lineage>
</organism>
<dbReference type="EMBL" id="CP001827">
    <property type="protein sequence ID" value="ACZ62100.1"/>
    <property type="molecule type" value="Genomic_DNA"/>
</dbReference>
<feature type="active site" evidence="6">
    <location>
        <position position="315"/>
    </location>
</feature>
<evidence type="ECO:0000256" key="2">
    <source>
        <dbReference type="ARBA" id="ARBA00010286"/>
    </source>
</evidence>
<dbReference type="PANTHER" id="PTHR43668">
    <property type="entry name" value="ALLANTOINASE"/>
    <property type="match status" value="1"/>
</dbReference>
<feature type="binding site" evidence="6">
    <location>
        <position position="189"/>
    </location>
    <ligand>
        <name>Zn(2+)</name>
        <dbReference type="ChEBI" id="CHEBI:29105"/>
        <label>2</label>
    </ligand>
</feature>
<dbReference type="CDD" id="cd01317">
    <property type="entry name" value="DHOase_IIa"/>
    <property type="match status" value="1"/>
</dbReference>
<dbReference type="SUPFAM" id="SSF51556">
    <property type="entry name" value="Metallo-dependent hydrolases"/>
    <property type="match status" value="1"/>
</dbReference>
<name>D2BIF0_DEHMV</name>
<feature type="binding site" evidence="6">
    <location>
        <position position="242"/>
    </location>
    <ligand>
        <name>Zn(2+)</name>
        <dbReference type="ChEBI" id="CHEBI:29105"/>
        <label>2</label>
    </ligand>
</feature>
<dbReference type="NCBIfam" id="NF006845">
    <property type="entry name" value="PRK09357.2-6"/>
    <property type="match status" value="1"/>
</dbReference>
<dbReference type="EC" id="3.5.2.3" evidence="6"/>
<protein>
    <recommendedName>
        <fullName evidence="6">Dihydroorotase</fullName>
        <shortName evidence="6">DHOase</shortName>
        <ecNumber evidence="6">3.5.2.3</ecNumber>
    </recommendedName>
</protein>
<dbReference type="SUPFAM" id="SSF51338">
    <property type="entry name" value="Composite domain of metallo-dependent hydrolases"/>
    <property type="match status" value="1"/>
</dbReference>
<evidence type="ECO:0000313" key="9">
    <source>
        <dbReference type="Proteomes" id="UP000002506"/>
    </source>
</evidence>
<dbReference type="InterPro" id="IPR050138">
    <property type="entry name" value="DHOase/Allantoinase_Hydrolase"/>
</dbReference>
<evidence type="ECO:0000256" key="5">
    <source>
        <dbReference type="ARBA" id="ARBA00022975"/>
    </source>
</evidence>
<feature type="binding site" evidence="6">
    <location>
        <begin position="72"/>
        <end position="74"/>
    </location>
    <ligand>
        <name>substrate</name>
    </ligand>
</feature>
<dbReference type="InterPro" id="IPR024403">
    <property type="entry name" value="DHOase_cat"/>
</dbReference>
<evidence type="ECO:0000256" key="4">
    <source>
        <dbReference type="ARBA" id="ARBA00022801"/>
    </source>
</evidence>
<dbReference type="Gene3D" id="2.30.40.10">
    <property type="entry name" value="Urease, subunit C, domain 1"/>
    <property type="match status" value="1"/>
</dbReference>
<evidence type="ECO:0000256" key="3">
    <source>
        <dbReference type="ARBA" id="ARBA00022723"/>
    </source>
</evidence>
<dbReference type="PROSITE" id="PS00482">
    <property type="entry name" value="DIHYDROOROTASE_1"/>
    <property type="match status" value="1"/>
</dbReference>
<dbReference type="GO" id="GO:0005737">
    <property type="term" value="C:cytoplasm"/>
    <property type="evidence" value="ECO:0007669"/>
    <property type="project" value="TreeGrafter"/>
</dbReference>
<keyword evidence="5 6" id="KW-0665">Pyrimidine biosynthesis</keyword>
<feature type="binding site" evidence="6">
    <location>
        <position position="162"/>
    </location>
    <ligand>
        <name>Zn(2+)</name>
        <dbReference type="ChEBI" id="CHEBI:29105"/>
        <label>1</label>
    </ligand>
</feature>
<dbReference type="PANTHER" id="PTHR43668:SF2">
    <property type="entry name" value="ALLANTOINASE"/>
    <property type="match status" value="1"/>
</dbReference>
<comment type="pathway">
    <text evidence="6">Pyrimidine metabolism; UMP biosynthesis via de novo pathway; (S)-dihydroorotate from bicarbonate: step 3/3.</text>
</comment>
<comment type="function">
    <text evidence="1 6">Catalyzes the reversible cyclization of carbamoyl aspartate to dihydroorotate.</text>
</comment>